<gene>
    <name evidence="1" type="ORF">BL253_13255</name>
</gene>
<dbReference type="RefSeq" id="WP_131831490.1">
    <property type="nucleotide sequence ID" value="NZ_MOMC01000025.1"/>
</dbReference>
<reference evidence="2" key="1">
    <citation type="submission" date="2016-10" db="EMBL/GenBank/DDBJ databases">
        <title>Frankia sp. NRRL B-16386 Genome sequencing.</title>
        <authorList>
            <person name="Ghodhbane-Gtari F."/>
            <person name="Swanson E."/>
            <person name="Gueddou A."/>
            <person name="Hezbri K."/>
            <person name="Ktari K."/>
            <person name="Nouioui I."/>
            <person name="Morris K."/>
            <person name="Simpson S."/>
            <person name="Abebe-Akele F."/>
            <person name="Thomas K."/>
            <person name="Gtari M."/>
            <person name="Tisa L.S."/>
        </authorList>
    </citation>
    <scope>NUCLEOTIDE SEQUENCE [LARGE SCALE GENOMIC DNA]</scope>
    <source>
        <strain evidence="2">NRRL B-16386</strain>
    </source>
</reference>
<dbReference type="AlphaFoldDB" id="A0A1V2IBQ4"/>
<comment type="caution">
    <text evidence="1">The sequence shown here is derived from an EMBL/GenBank/DDBJ whole genome shotgun (WGS) entry which is preliminary data.</text>
</comment>
<proteinExistence type="predicted"/>
<dbReference type="EMBL" id="MOMC01000025">
    <property type="protein sequence ID" value="ONH30460.1"/>
    <property type="molecule type" value="Genomic_DNA"/>
</dbReference>
<keyword evidence="2" id="KW-1185">Reference proteome</keyword>
<evidence type="ECO:0000313" key="2">
    <source>
        <dbReference type="Proteomes" id="UP000188929"/>
    </source>
</evidence>
<dbReference type="Proteomes" id="UP000188929">
    <property type="component" value="Unassembled WGS sequence"/>
</dbReference>
<organism evidence="1 2">
    <name type="scientific">Pseudofrankia asymbiotica</name>
    <dbReference type="NCBI Taxonomy" id="1834516"/>
    <lineage>
        <taxon>Bacteria</taxon>
        <taxon>Bacillati</taxon>
        <taxon>Actinomycetota</taxon>
        <taxon>Actinomycetes</taxon>
        <taxon>Frankiales</taxon>
        <taxon>Frankiaceae</taxon>
        <taxon>Pseudofrankia</taxon>
    </lineage>
</organism>
<accession>A0A1V2IBQ4</accession>
<protein>
    <submittedName>
        <fullName evidence="1">Uncharacterized protein</fullName>
    </submittedName>
</protein>
<sequence>MVFSWPEFAANETADGERSWTAVFDSYDQYRELCYYVVRVFDGARQVGEVTAEVGTEFAGDDWTTPAFESELRARIAQVAAARFGS</sequence>
<evidence type="ECO:0000313" key="1">
    <source>
        <dbReference type="EMBL" id="ONH30460.1"/>
    </source>
</evidence>
<name>A0A1V2IBQ4_9ACTN</name>
<dbReference type="OrthoDB" id="3534538at2"/>
<dbReference type="STRING" id="1834516.BL253_13255"/>